<reference evidence="3" key="1">
    <citation type="submission" date="2016-09" db="EMBL/GenBank/DDBJ databases">
        <authorList>
            <person name="Varghese N."/>
            <person name="Submissions S."/>
        </authorList>
    </citation>
    <scope>NUCLEOTIDE SEQUENCE [LARGE SCALE GENOMIC DNA]</scope>
    <source>
        <strain evidence="3">JS23</strain>
    </source>
</reference>
<proteinExistence type="predicted"/>
<name>A0A1H2PVA9_9BURK</name>
<evidence type="ECO:0000313" key="2">
    <source>
        <dbReference type="EMBL" id="SDV50370.1"/>
    </source>
</evidence>
<organism evidence="2 3">
    <name type="scientific">Chitinasiproducens palmae</name>
    <dbReference type="NCBI Taxonomy" id="1770053"/>
    <lineage>
        <taxon>Bacteria</taxon>
        <taxon>Pseudomonadati</taxon>
        <taxon>Pseudomonadota</taxon>
        <taxon>Betaproteobacteria</taxon>
        <taxon>Burkholderiales</taxon>
        <taxon>Burkholderiaceae</taxon>
        <taxon>Chitinasiproducens</taxon>
    </lineage>
</organism>
<protein>
    <submittedName>
        <fullName evidence="2">Uncharacterized protein</fullName>
    </submittedName>
</protein>
<sequence>MRASLGGPQSRQQPPLPAPPHYPAFTAAYGAVHNHDVWRHAGRTLARLPEQQRCSSTGVVPIDAPWPCERLAGMAGRLAPRH</sequence>
<dbReference type="Proteomes" id="UP000243719">
    <property type="component" value="Unassembled WGS sequence"/>
</dbReference>
<evidence type="ECO:0000256" key="1">
    <source>
        <dbReference type="SAM" id="MobiDB-lite"/>
    </source>
</evidence>
<evidence type="ECO:0000313" key="3">
    <source>
        <dbReference type="Proteomes" id="UP000243719"/>
    </source>
</evidence>
<dbReference type="AlphaFoldDB" id="A0A1H2PVA9"/>
<accession>A0A1H2PVA9</accession>
<dbReference type="EMBL" id="FNLO01000011">
    <property type="protein sequence ID" value="SDV50370.1"/>
    <property type="molecule type" value="Genomic_DNA"/>
</dbReference>
<gene>
    <name evidence="2" type="ORF">SAMN05216551_111137</name>
</gene>
<keyword evidence="3" id="KW-1185">Reference proteome</keyword>
<feature type="region of interest" description="Disordered" evidence="1">
    <location>
        <begin position="1"/>
        <end position="22"/>
    </location>
</feature>